<protein>
    <submittedName>
        <fullName evidence="1">Short-chain dehydrogenase</fullName>
    </submittedName>
</protein>
<dbReference type="Pfam" id="PF00106">
    <property type="entry name" value="adh_short"/>
    <property type="match status" value="1"/>
</dbReference>
<accession>A0A160FSC0</accession>
<dbReference type="InterPro" id="IPR036291">
    <property type="entry name" value="NAD(P)-bd_dom_sf"/>
</dbReference>
<dbReference type="SUPFAM" id="SSF51735">
    <property type="entry name" value="NAD(P)-binding Rossmann-fold domains"/>
    <property type="match status" value="1"/>
</dbReference>
<dbReference type="AlphaFoldDB" id="A0A160FSC0"/>
<dbReference type="CDD" id="cd05373">
    <property type="entry name" value="SDR_c10"/>
    <property type="match status" value="1"/>
</dbReference>
<name>A0A160FSC0_9BURK</name>
<dbReference type="Gene3D" id="3.40.50.720">
    <property type="entry name" value="NAD(P)-binding Rossmann-like Domain"/>
    <property type="match status" value="1"/>
</dbReference>
<dbReference type="EMBL" id="CP014579">
    <property type="protein sequence ID" value="ANB75596.1"/>
    <property type="molecule type" value="Genomic_DNA"/>
</dbReference>
<proteinExistence type="predicted"/>
<sequence length="244" mass="26665">MKTRTALIVGAGDSLGSALARRFAREGLTVCVARRNAEQLEPLVESIRAEGGNAHAFGCDARKEDQIVSLFAAIENDLGPLAIVVFNIGANIQFGLRETTAQKYYKVWEMACFSGFLTGREAAKYMVPRGEGTIFLTGATASIRGGEGFSAFAGAKHGLRALAQSMAREFGKQGLHIVHPVIDGPIDTPFVRERFADLVASRPADGLLAPNDIADTYWYMHTQKRSAWTFEFDIRPWLEPVTNI</sequence>
<evidence type="ECO:0000313" key="1">
    <source>
        <dbReference type="EMBL" id="ANB75596.1"/>
    </source>
</evidence>
<keyword evidence="2" id="KW-1185">Reference proteome</keyword>
<dbReference type="KEGG" id="buz:AYM40_24950"/>
<dbReference type="RefSeq" id="WP_063498879.1">
    <property type="nucleotide sequence ID" value="NZ_CP014579.1"/>
</dbReference>
<reference evidence="1 2" key="1">
    <citation type="journal article" date="2016" name="Gene">
        <title>PacBio SMRT assembly of a complex multi-replicon genome reveals chlorocatechol degradative operon in a region of genome plasticity.</title>
        <authorList>
            <person name="Ricker N."/>
            <person name="Shen S.Y."/>
            <person name="Goordial J."/>
            <person name="Jin S."/>
            <person name="Fulthorpe R.R."/>
        </authorList>
    </citation>
    <scope>NUCLEOTIDE SEQUENCE [LARGE SCALE GENOMIC DNA]</scope>
    <source>
        <strain evidence="1 2">OLGA172</strain>
    </source>
</reference>
<evidence type="ECO:0000313" key="2">
    <source>
        <dbReference type="Proteomes" id="UP000076852"/>
    </source>
</evidence>
<dbReference type="PANTHER" id="PTHR43431:SF7">
    <property type="entry name" value="OXIDOREDUCTASE, SHORT CHAIN DEHYDROGENASE_REDUCTASE FAMILY (AFU_ORTHOLOGUE AFUA_5G14000)"/>
    <property type="match status" value="1"/>
</dbReference>
<organism evidence="1 2">
    <name type="scientific">Paraburkholderia phytofirmans OLGA172</name>
    <dbReference type="NCBI Taxonomy" id="1417228"/>
    <lineage>
        <taxon>Bacteria</taxon>
        <taxon>Pseudomonadati</taxon>
        <taxon>Pseudomonadota</taxon>
        <taxon>Betaproteobacteria</taxon>
        <taxon>Burkholderiales</taxon>
        <taxon>Burkholderiaceae</taxon>
        <taxon>Paraburkholderia</taxon>
    </lineage>
</organism>
<dbReference type="PRINTS" id="PR00081">
    <property type="entry name" value="GDHRDH"/>
</dbReference>
<dbReference type="OrthoDB" id="5513072at2"/>
<dbReference type="InterPro" id="IPR002347">
    <property type="entry name" value="SDR_fam"/>
</dbReference>
<dbReference type="PANTHER" id="PTHR43431">
    <property type="entry name" value="OXIDOREDUCTASE, SHORT CHAIN DEHYDROGENASE/REDUCTASE FAMILY (AFU_ORTHOLOGUE AFUA_5G14000)"/>
    <property type="match status" value="1"/>
</dbReference>
<gene>
    <name evidence="1" type="ORF">AYM40_24950</name>
</gene>
<dbReference type="STRING" id="1804984.AYM40_24950"/>
<dbReference type="Proteomes" id="UP000076852">
    <property type="component" value="Chromosome 2"/>
</dbReference>